<sequence length="552" mass="60842">MADSQNLTTVLVVGAGLSGLVAALTLLKNGISVRIVEKTPEFRRGQRGAGIAPRTLDLYHFLEVPKIEKHATLLPLVRTYHPGGVDPLQTLPMSPVSDPTPSCPYINYLVLGQDLAEGHLREQLEALGCFIELGTELLSFEQYPTYVAARVAKTSGAITVEEVINANWVIGADGARGVVRKHIGVTFLGETRNEDSMLVGDFRINGLDNQHWHMWGTMSTKFVALRATPDMGKDGFVLFANARGMDTKKLSTDHNALKEFLFSVIERKDLTIEEVYWVSEFRPNIRMANKFGEKRVFIVGDAAHVHSPTGGQGANSSTQDAVNLGWKLALVIKGLSHPSLLDTYTEERVPVIAEMLKLTTELLDKAVEADRATTGESFERGQEYFMLGVNYRGSRIVVDEFTSQTDNKSPYGHLSSGSLQAGDRAPDSPGLEIQVGSRSELIRLFDVFRPWYHTVIIFTDNSTHAQSIVSALKRYPSDIVSPTIVYPRGWSRGHETEIAAALQVIDGEGHAYQGYNVVMERTKIVVVRPDGVVGALVRSVDGLERYFGQIFV</sequence>
<keyword evidence="2" id="KW-1185">Reference proteome</keyword>
<proteinExistence type="predicted"/>
<evidence type="ECO:0000313" key="2">
    <source>
        <dbReference type="Proteomes" id="UP000790377"/>
    </source>
</evidence>
<organism evidence="1 2">
    <name type="scientific">Hygrophoropsis aurantiaca</name>
    <dbReference type="NCBI Taxonomy" id="72124"/>
    <lineage>
        <taxon>Eukaryota</taxon>
        <taxon>Fungi</taxon>
        <taxon>Dikarya</taxon>
        <taxon>Basidiomycota</taxon>
        <taxon>Agaricomycotina</taxon>
        <taxon>Agaricomycetes</taxon>
        <taxon>Agaricomycetidae</taxon>
        <taxon>Boletales</taxon>
        <taxon>Coniophorineae</taxon>
        <taxon>Hygrophoropsidaceae</taxon>
        <taxon>Hygrophoropsis</taxon>
    </lineage>
</organism>
<evidence type="ECO:0000313" key="1">
    <source>
        <dbReference type="EMBL" id="KAH7914816.1"/>
    </source>
</evidence>
<reference evidence="1" key="1">
    <citation type="journal article" date="2021" name="New Phytol.">
        <title>Evolutionary innovations through gain and loss of genes in the ectomycorrhizal Boletales.</title>
        <authorList>
            <person name="Wu G."/>
            <person name="Miyauchi S."/>
            <person name="Morin E."/>
            <person name="Kuo A."/>
            <person name="Drula E."/>
            <person name="Varga T."/>
            <person name="Kohler A."/>
            <person name="Feng B."/>
            <person name="Cao Y."/>
            <person name="Lipzen A."/>
            <person name="Daum C."/>
            <person name="Hundley H."/>
            <person name="Pangilinan J."/>
            <person name="Johnson J."/>
            <person name="Barry K."/>
            <person name="LaButti K."/>
            <person name="Ng V."/>
            <person name="Ahrendt S."/>
            <person name="Min B."/>
            <person name="Choi I.G."/>
            <person name="Park H."/>
            <person name="Plett J.M."/>
            <person name="Magnuson J."/>
            <person name="Spatafora J.W."/>
            <person name="Nagy L.G."/>
            <person name="Henrissat B."/>
            <person name="Grigoriev I.V."/>
            <person name="Yang Z.L."/>
            <person name="Xu J."/>
            <person name="Martin F.M."/>
        </authorList>
    </citation>
    <scope>NUCLEOTIDE SEQUENCE</scope>
    <source>
        <strain evidence="1">ATCC 28755</strain>
    </source>
</reference>
<accession>A0ACB8ANA0</accession>
<name>A0ACB8ANA0_9AGAM</name>
<protein>
    <submittedName>
        <fullName evidence="1">FAD binding domain-containing protein</fullName>
    </submittedName>
</protein>
<gene>
    <name evidence="1" type="ORF">BJ138DRAFT_1123165</name>
</gene>
<comment type="caution">
    <text evidence="1">The sequence shown here is derived from an EMBL/GenBank/DDBJ whole genome shotgun (WGS) entry which is preliminary data.</text>
</comment>
<dbReference type="Proteomes" id="UP000790377">
    <property type="component" value="Unassembled WGS sequence"/>
</dbReference>
<dbReference type="EMBL" id="MU267608">
    <property type="protein sequence ID" value="KAH7914816.1"/>
    <property type="molecule type" value="Genomic_DNA"/>
</dbReference>